<keyword evidence="18" id="KW-1185">Reference proteome</keyword>
<dbReference type="RefSeq" id="XP_018496305.1">
    <property type="nucleotide sequence ID" value="XM_018640789.1"/>
</dbReference>
<dbReference type="GeneID" id="100902229"/>
<dbReference type="RefSeq" id="XP_003746686.1">
    <property type="nucleotide sequence ID" value="XM_003746638.2"/>
</dbReference>
<comment type="catalytic activity">
    <reaction evidence="1">
        <text>9-(9Z-hexadecenoyloxy)-octadecanoate + H2O = (9Z)-hexadecenoate + 9-hydroxy-octadecanoate + H(+)</text>
        <dbReference type="Rhea" id="RHEA:52068"/>
        <dbReference type="ChEBI" id="CHEBI:15377"/>
        <dbReference type="ChEBI" id="CHEBI:15378"/>
        <dbReference type="ChEBI" id="CHEBI:32372"/>
        <dbReference type="ChEBI" id="CHEBI:136286"/>
        <dbReference type="ChEBI" id="CHEBI:136309"/>
    </reaction>
    <physiologicalReaction direction="left-to-right" evidence="1">
        <dbReference type="Rhea" id="RHEA:52069"/>
    </physiologicalReaction>
</comment>
<evidence type="ECO:0000256" key="11">
    <source>
        <dbReference type="ARBA" id="ARBA00048701"/>
    </source>
</evidence>
<evidence type="ECO:0000256" key="14">
    <source>
        <dbReference type="ARBA" id="ARBA00049296"/>
    </source>
</evidence>
<evidence type="ECO:0000256" key="2">
    <source>
        <dbReference type="ARBA" id="ARBA00004127"/>
    </source>
</evidence>
<feature type="transmembrane region" description="Helical" evidence="17">
    <location>
        <begin position="46"/>
        <end position="66"/>
    </location>
</feature>
<evidence type="ECO:0000256" key="8">
    <source>
        <dbReference type="ARBA" id="ARBA00047427"/>
    </source>
</evidence>
<comment type="catalytic activity">
    <reaction evidence="12">
        <text>9-(9Z-octadecenoyloxy)-octadecanoate + H2O = 9-hydroxy-octadecanoate + (9Z)-octadecenoate + H(+)</text>
        <dbReference type="Rhea" id="RHEA:52048"/>
        <dbReference type="ChEBI" id="CHEBI:15377"/>
        <dbReference type="ChEBI" id="CHEBI:15378"/>
        <dbReference type="ChEBI" id="CHEBI:30823"/>
        <dbReference type="ChEBI" id="CHEBI:136282"/>
        <dbReference type="ChEBI" id="CHEBI:136286"/>
    </reaction>
    <physiologicalReaction direction="left-to-right" evidence="12">
        <dbReference type="Rhea" id="RHEA:52049"/>
    </physiologicalReaction>
</comment>
<evidence type="ECO:0000256" key="4">
    <source>
        <dbReference type="ARBA" id="ARBA00022692"/>
    </source>
</evidence>
<evidence type="ECO:0000256" key="13">
    <source>
        <dbReference type="ARBA" id="ARBA00049221"/>
    </source>
</evidence>
<keyword evidence="4 17" id="KW-0812">Transmembrane</keyword>
<comment type="catalytic activity">
    <reaction evidence="15">
        <text>13-(9Z-hexadecenoyloxy)-octadecanoate + H2O = 13-hydroxy-octadecanoate + (9Z)-hexadecenoate + H(+)</text>
        <dbReference type="Rhea" id="RHEA:52076"/>
        <dbReference type="ChEBI" id="CHEBI:15377"/>
        <dbReference type="ChEBI" id="CHEBI:15378"/>
        <dbReference type="ChEBI" id="CHEBI:32372"/>
        <dbReference type="ChEBI" id="CHEBI:136304"/>
        <dbReference type="ChEBI" id="CHEBI:136315"/>
    </reaction>
    <physiologicalReaction direction="left-to-right" evidence="15">
        <dbReference type="Rhea" id="RHEA:52077"/>
    </physiologicalReaction>
</comment>
<dbReference type="GO" id="GO:0016020">
    <property type="term" value="C:membrane"/>
    <property type="evidence" value="ECO:0007669"/>
    <property type="project" value="InterPro"/>
</dbReference>
<evidence type="ECO:0000256" key="9">
    <source>
        <dbReference type="ARBA" id="ARBA00047863"/>
    </source>
</evidence>
<evidence type="ECO:0000256" key="7">
    <source>
        <dbReference type="ARBA" id="ARBA00047368"/>
    </source>
</evidence>
<dbReference type="PANTHER" id="PTHR10989">
    <property type="entry name" value="ANDROGEN-INDUCED PROTEIN 1-RELATED"/>
    <property type="match status" value="1"/>
</dbReference>
<dbReference type="Proteomes" id="UP000694867">
    <property type="component" value="Unplaced"/>
</dbReference>
<keyword evidence="5 17" id="KW-1133">Transmembrane helix</keyword>
<evidence type="ECO:0000256" key="1">
    <source>
        <dbReference type="ARBA" id="ARBA00000923"/>
    </source>
</evidence>
<evidence type="ECO:0000256" key="17">
    <source>
        <dbReference type="SAM" id="Phobius"/>
    </source>
</evidence>
<comment type="catalytic activity">
    <reaction evidence="14">
        <text>13-(9Z-octadecenoyloxy)-octadecanoate + H2O = 13-hydroxy-octadecanoate + (9Z)-octadecenoate + H(+)</text>
        <dbReference type="Rhea" id="RHEA:52064"/>
        <dbReference type="ChEBI" id="CHEBI:15377"/>
        <dbReference type="ChEBI" id="CHEBI:15378"/>
        <dbReference type="ChEBI" id="CHEBI:30823"/>
        <dbReference type="ChEBI" id="CHEBI:136303"/>
        <dbReference type="ChEBI" id="CHEBI:136304"/>
    </reaction>
    <physiologicalReaction direction="left-to-right" evidence="14">
        <dbReference type="Rhea" id="RHEA:52065"/>
    </physiologicalReaction>
</comment>
<proteinExistence type="inferred from homology"/>
<evidence type="ECO:0000256" key="12">
    <source>
        <dbReference type="ARBA" id="ARBA00048800"/>
    </source>
</evidence>
<dbReference type="InterPro" id="IPR006838">
    <property type="entry name" value="ADTRP_AIG1"/>
</dbReference>
<feature type="transmembrane region" description="Helical" evidence="17">
    <location>
        <begin position="7"/>
        <end position="26"/>
    </location>
</feature>
<evidence type="ECO:0000313" key="20">
    <source>
        <dbReference type="RefSeq" id="XP_018496305.1"/>
    </source>
</evidence>
<sequence>MPRAISFLLYLGAFTVYAYSAYYTMYHVETPKDEPDLAYAGKAKYLTHWNLCLCVFYFGLCLAATLVPLKCLRGLRDYIFCSVSLPSCIFVTTTFWALYAYDRELIFPKRLGHLYPDWLNHCSHTLITVTAIGEAFLHKPKVPSKFGGLVGALAWLAVYQVWVLYLGILKGVWVYPLLRRLSAPALTAYFAVSLSFLMLLHMACNALLRCRNRRLRKDSDTQFRKII</sequence>
<evidence type="ECO:0000256" key="5">
    <source>
        <dbReference type="ARBA" id="ARBA00022989"/>
    </source>
</evidence>
<comment type="catalytic activity">
    <reaction evidence="7">
        <text>12-hexadecanoyloxy-octadecanoate + H2O = 12-hydroxyoctadecanoate + hexadecanoate + H(+)</text>
        <dbReference type="Rhea" id="RHEA:52056"/>
        <dbReference type="ChEBI" id="CHEBI:7896"/>
        <dbReference type="ChEBI" id="CHEBI:15377"/>
        <dbReference type="ChEBI" id="CHEBI:15378"/>
        <dbReference type="ChEBI" id="CHEBI:83677"/>
        <dbReference type="ChEBI" id="CHEBI:84201"/>
    </reaction>
    <physiologicalReaction direction="left-to-right" evidence="7">
        <dbReference type="Rhea" id="RHEA:52057"/>
    </physiologicalReaction>
</comment>
<gene>
    <name evidence="19 20" type="primary">LOC100902229</name>
</gene>
<comment type="catalytic activity">
    <reaction evidence="13">
        <text>9-octadecanoyloxy-octadecanoate + H2O = 9-hydroxy-octadecanoate + octadecanoate + H(+)</text>
        <dbReference type="Rhea" id="RHEA:52096"/>
        <dbReference type="ChEBI" id="CHEBI:15377"/>
        <dbReference type="ChEBI" id="CHEBI:15378"/>
        <dbReference type="ChEBI" id="CHEBI:25629"/>
        <dbReference type="ChEBI" id="CHEBI:136286"/>
        <dbReference type="ChEBI" id="CHEBI:136373"/>
    </reaction>
    <physiologicalReaction direction="left-to-right" evidence="13">
        <dbReference type="Rhea" id="RHEA:52097"/>
    </physiologicalReaction>
</comment>
<evidence type="ECO:0000256" key="15">
    <source>
        <dbReference type="ARBA" id="ARBA00049322"/>
    </source>
</evidence>
<evidence type="ECO:0000313" key="18">
    <source>
        <dbReference type="Proteomes" id="UP000694867"/>
    </source>
</evidence>
<comment type="catalytic activity">
    <reaction evidence="9">
        <text>9-hexadecanoyloxy-octadecanoate + H2O = 9-hydroxy-octadecanoate + hexadecanoate + H(+)</text>
        <dbReference type="Rhea" id="RHEA:52052"/>
        <dbReference type="ChEBI" id="CHEBI:7896"/>
        <dbReference type="ChEBI" id="CHEBI:15377"/>
        <dbReference type="ChEBI" id="CHEBI:15378"/>
        <dbReference type="ChEBI" id="CHEBI:83670"/>
        <dbReference type="ChEBI" id="CHEBI:136286"/>
    </reaction>
    <physiologicalReaction direction="left-to-right" evidence="9">
        <dbReference type="Rhea" id="RHEA:52053"/>
    </physiologicalReaction>
</comment>
<comment type="catalytic activity">
    <reaction evidence="8">
        <text>13-octadecanoyloxy-octadecanoate + H2O = 13-hydroxy-octadecanoate + octadecanoate + H(+)</text>
        <dbReference type="Rhea" id="RHEA:52084"/>
        <dbReference type="ChEBI" id="CHEBI:15377"/>
        <dbReference type="ChEBI" id="CHEBI:15378"/>
        <dbReference type="ChEBI" id="CHEBI:25629"/>
        <dbReference type="ChEBI" id="CHEBI:136304"/>
        <dbReference type="ChEBI" id="CHEBI:136335"/>
    </reaction>
    <physiologicalReaction direction="left-to-right" evidence="8">
        <dbReference type="Rhea" id="RHEA:52085"/>
    </physiologicalReaction>
</comment>
<feature type="transmembrane region" description="Helical" evidence="17">
    <location>
        <begin position="149"/>
        <end position="168"/>
    </location>
</feature>
<name>A0AAJ6QV04_9ACAR</name>
<accession>A0AAJ6QV04</accession>
<comment type="catalytic activity">
    <reaction evidence="10">
        <text>12-octadecanoyloxy-octadecanoate + H2O = 12-hydroxyoctadecanoate + octadecanoate + H(+)</text>
        <dbReference type="Rhea" id="RHEA:52080"/>
        <dbReference type="ChEBI" id="CHEBI:15377"/>
        <dbReference type="ChEBI" id="CHEBI:15378"/>
        <dbReference type="ChEBI" id="CHEBI:25629"/>
        <dbReference type="ChEBI" id="CHEBI:84201"/>
        <dbReference type="ChEBI" id="CHEBI:136330"/>
    </reaction>
    <physiologicalReaction direction="left-to-right" evidence="10">
        <dbReference type="Rhea" id="RHEA:52081"/>
    </physiologicalReaction>
</comment>
<protein>
    <submittedName>
        <fullName evidence="19 20">Androgen-dependent TFPI-regulating protein</fullName>
    </submittedName>
</protein>
<organism evidence="18 19">
    <name type="scientific">Galendromus occidentalis</name>
    <name type="common">western predatory mite</name>
    <dbReference type="NCBI Taxonomy" id="34638"/>
    <lineage>
        <taxon>Eukaryota</taxon>
        <taxon>Metazoa</taxon>
        <taxon>Ecdysozoa</taxon>
        <taxon>Arthropoda</taxon>
        <taxon>Chelicerata</taxon>
        <taxon>Arachnida</taxon>
        <taxon>Acari</taxon>
        <taxon>Parasitiformes</taxon>
        <taxon>Mesostigmata</taxon>
        <taxon>Gamasina</taxon>
        <taxon>Phytoseioidea</taxon>
        <taxon>Phytoseiidae</taxon>
        <taxon>Typhlodrominae</taxon>
        <taxon>Galendromus</taxon>
    </lineage>
</organism>
<evidence type="ECO:0000256" key="3">
    <source>
        <dbReference type="ARBA" id="ARBA00009300"/>
    </source>
</evidence>
<feature type="transmembrane region" description="Helical" evidence="17">
    <location>
        <begin position="78"/>
        <end position="98"/>
    </location>
</feature>
<evidence type="ECO:0000256" key="16">
    <source>
        <dbReference type="ARBA" id="ARBA00049428"/>
    </source>
</evidence>
<comment type="catalytic activity">
    <reaction evidence="11">
        <text>12-(9Z-octadecenoyloxy)-octadecanoate + H2O = 12-hydroxyoctadecanoate + (9Z)-octadecenoate + H(+)</text>
        <dbReference type="Rhea" id="RHEA:52060"/>
        <dbReference type="ChEBI" id="CHEBI:15377"/>
        <dbReference type="ChEBI" id="CHEBI:15378"/>
        <dbReference type="ChEBI" id="CHEBI:30823"/>
        <dbReference type="ChEBI" id="CHEBI:84201"/>
        <dbReference type="ChEBI" id="CHEBI:136302"/>
    </reaction>
    <physiologicalReaction direction="left-to-right" evidence="11">
        <dbReference type="Rhea" id="RHEA:52061"/>
    </physiologicalReaction>
</comment>
<dbReference type="Pfam" id="PF04750">
    <property type="entry name" value="Far-17a_AIG1"/>
    <property type="match status" value="1"/>
</dbReference>
<evidence type="ECO:0000313" key="19">
    <source>
        <dbReference type="RefSeq" id="XP_003746686.1"/>
    </source>
</evidence>
<comment type="subcellular location">
    <subcellularLocation>
        <location evidence="2">Endomembrane system</location>
        <topology evidence="2">Multi-pass membrane protein</topology>
    </subcellularLocation>
</comment>
<comment type="similarity">
    <text evidence="3">Belongs to the AIG1 family.</text>
</comment>
<dbReference type="PANTHER" id="PTHR10989:SF16">
    <property type="entry name" value="AT02829P-RELATED"/>
    <property type="match status" value="1"/>
</dbReference>
<keyword evidence="6 17" id="KW-0472">Membrane</keyword>
<reference evidence="19 20" key="1">
    <citation type="submission" date="2025-04" db="UniProtKB">
        <authorList>
            <consortium name="RefSeq"/>
        </authorList>
    </citation>
    <scope>IDENTIFICATION</scope>
</reference>
<evidence type="ECO:0000256" key="6">
    <source>
        <dbReference type="ARBA" id="ARBA00023136"/>
    </source>
</evidence>
<dbReference type="AlphaFoldDB" id="A0AAJ6QV04"/>
<comment type="catalytic activity">
    <reaction evidence="16">
        <text>12-(9Z-hexadecenoyloxy)-octadecanoate + H2O = 12-hydroxyoctadecanoate + (9Z)-hexadecenoate + H(+)</text>
        <dbReference type="Rhea" id="RHEA:52072"/>
        <dbReference type="ChEBI" id="CHEBI:15377"/>
        <dbReference type="ChEBI" id="CHEBI:15378"/>
        <dbReference type="ChEBI" id="CHEBI:32372"/>
        <dbReference type="ChEBI" id="CHEBI:84201"/>
        <dbReference type="ChEBI" id="CHEBI:136312"/>
    </reaction>
    <physiologicalReaction direction="left-to-right" evidence="16">
        <dbReference type="Rhea" id="RHEA:52073"/>
    </physiologicalReaction>
</comment>
<dbReference type="GO" id="GO:0012505">
    <property type="term" value="C:endomembrane system"/>
    <property type="evidence" value="ECO:0007669"/>
    <property type="project" value="UniProtKB-SubCell"/>
</dbReference>
<evidence type="ECO:0000256" key="10">
    <source>
        <dbReference type="ARBA" id="ARBA00048680"/>
    </source>
</evidence>
<dbReference type="KEGG" id="goe:100902229"/>
<feature type="transmembrane region" description="Helical" evidence="17">
    <location>
        <begin position="188"/>
        <end position="208"/>
    </location>
</feature>